<keyword evidence="2" id="KW-1133">Transmembrane helix</keyword>
<protein>
    <recommendedName>
        <fullName evidence="9">Orphan protein</fullName>
    </recommendedName>
</protein>
<evidence type="ECO:0000313" key="8">
    <source>
        <dbReference type="Proteomes" id="UP000324162"/>
    </source>
</evidence>
<keyword evidence="2" id="KW-0472">Membrane</keyword>
<feature type="transmembrane region" description="Helical" evidence="2">
    <location>
        <begin position="7"/>
        <end position="29"/>
    </location>
</feature>
<comment type="caution">
    <text evidence="4">The sequence shown here is derived from an EMBL/GenBank/DDBJ whole genome shotgun (WGS) entry which is preliminary data.</text>
</comment>
<evidence type="ECO:0000313" key="3">
    <source>
        <dbReference type="EMBL" id="KAA1151399.1"/>
    </source>
</evidence>
<evidence type="ECO:0000313" key="6">
    <source>
        <dbReference type="Proteomes" id="UP000027154"/>
    </source>
</evidence>
<dbReference type="EMBL" id="JJNZ01000020">
    <property type="protein sequence ID" value="KDC51840.1"/>
    <property type="molecule type" value="Genomic_DNA"/>
</dbReference>
<evidence type="ECO:0000256" key="2">
    <source>
        <dbReference type="SAM" id="Phobius"/>
    </source>
</evidence>
<evidence type="ECO:0000313" key="7">
    <source>
        <dbReference type="Proteomes" id="UP000322915"/>
    </source>
</evidence>
<organism evidence="4 8">
    <name type="scientific">Pseudoalteromonas fuliginea</name>
    <dbReference type="NCBI Taxonomy" id="1872678"/>
    <lineage>
        <taxon>Bacteria</taxon>
        <taxon>Pseudomonadati</taxon>
        <taxon>Pseudomonadota</taxon>
        <taxon>Gammaproteobacteria</taxon>
        <taxon>Alteromonadales</taxon>
        <taxon>Pseudoalteromonadaceae</taxon>
        <taxon>Pseudoalteromonas</taxon>
    </lineage>
</organism>
<proteinExistence type="predicted"/>
<reference evidence="5 6" key="1">
    <citation type="submission" date="2014-04" db="EMBL/GenBank/DDBJ databases">
        <title>Pseudoalteromonas galatheae sp. nov., isolated from a deep-sea polychaete near Canal Concepcion, Chile.</title>
        <authorList>
            <person name="Machado H.R."/>
            <person name="Gram L."/>
            <person name="Vynne N.G."/>
        </authorList>
    </citation>
    <scope>NUCLEOTIDE SEQUENCE [LARGE SCALE GENOMIC DNA]</scope>
    <source>
        <strain evidence="5 6">KMM216</strain>
    </source>
</reference>
<dbReference type="Proteomes" id="UP000324162">
    <property type="component" value="Unassembled WGS sequence"/>
</dbReference>
<keyword evidence="7" id="KW-1185">Reference proteome</keyword>
<dbReference type="EMBL" id="SEUK01000055">
    <property type="protein sequence ID" value="KAA1156879.1"/>
    <property type="molecule type" value="Genomic_DNA"/>
</dbReference>
<dbReference type="Proteomes" id="UP000322915">
    <property type="component" value="Unassembled WGS sequence"/>
</dbReference>
<accession>A0A063KSI9</accession>
<keyword evidence="2" id="KW-0812">Transmembrane</keyword>
<dbReference type="AlphaFoldDB" id="A0A063KSI9"/>
<name>A0A063KSI9_9GAMM</name>
<evidence type="ECO:0000256" key="1">
    <source>
        <dbReference type="SAM" id="Coils"/>
    </source>
</evidence>
<dbReference type="OrthoDB" id="6315856at2"/>
<feature type="coiled-coil region" evidence="1">
    <location>
        <begin position="80"/>
        <end position="107"/>
    </location>
</feature>
<gene>
    <name evidence="5" type="ORF">DC53_06640</name>
    <name evidence="4" type="ORF">EU508_18300</name>
    <name evidence="3" type="ORF">EU509_16050</name>
</gene>
<dbReference type="RefSeq" id="WP_033028921.1">
    <property type="nucleotide sequence ID" value="NZ_JJNZ01000020.1"/>
</dbReference>
<evidence type="ECO:0000313" key="5">
    <source>
        <dbReference type="EMBL" id="KDC51840.1"/>
    </source>
</evidence>
<evidence type="ECO:0008006" key="9">
    <source>
        <dbReference type="Google" id="ProtNLM"/>
    </source>
</evidence>
<sequence length="214" mass="24465">MPYKSNLFAMILSFFVGVGLTSGYFLHLYEPFNDKTAQFIHASQDVIIEVSGNKSVQKSPINSTTKALQQPLEKEYITKISALNNELSVATKQLKVAQQQLKRTRLEGTDFAKQLDEKFDSESENTQWSFEIETALTDFLIISDLSNTAQLSYLTCKQTICKFELLADKNNEQGHAQWRELNDKLATTPWWQQFKITSSSSNDERIEFIVSTKE</sequence>
<dbReference type="Proteomes" id="UP000027154">
    <property type="component" value="Unassembled WGS sequence"/>
</dbReference>
<evidence type="ECO:0000313" key="4">
    <source>
        <dbReference type="EMBL" id="KAA1156879.1"/>
    </source>
</evidence>
<dbReference type="EMBL" id="SEUJ01000076">
    <property type="protein sequence ID" value="KAA1151399.1"/>
    <property type="molecule type" value="Genomic_DNA"/>
</dbReference>
<keyword evidence="1" id="KW-0175">Coiled coil</keyword>
<reference evidence="7 8" key="2">
    <citation type="submission" date="2019-01" db="EMBL/GenBank/DDBJ databases">
        <title>Genome sequences of marine Pseudoalteromonas species.</title>
        <authorList>
            <person name="Boraston A.B."/>
            <person name="Hehemann J.-H."/>
            <person name="Vickers C.J."/>
            <person name="Salama-Alber O."/>
            <person name="Abe K."/>
            <person name="Hettle A.J."/>
        </authorList>
    </citation>
    <scope>NUCLEOTIDE SEQUENCE [LARGE SCALE GENOMIC DNA]</scope>
    <source>
        <strain evidence="4 8">PS42</strain>
        <strain evidence="3 7">PS47</strain>
    </source>
</reference>